<dbReference type="InterPro" id="IPR051198">
    <property type="entry name" value="BchE-like"/>
</dbReference>
<dbReference type="SUPFAM" id="SSF102114">
    <property type="entry name" value="Radical SAM enzymes"/>
    <property type="match status" value="1"/>
</dbReference>
<evidence type="ECO:0000256" key="2">
    <source>
        <dbReference type="ARBA" id="ARBA00022691"/>
    </source>
</evidence>
<dbReference type="CDD" id="cd05233">
    <property type="entry name" value="SDR_c"/>
    <property type="match status" value="1"/>
</dbReference>
<evidence type="ECO:0000313" key="8">
    <source>
        <dbReference type="Proteomes" id="UP001159427"/>
    </source>
</evidence>
<dbReference type="SFLD" id="SFLDS00029">
    <property type="entry name" value="Radical_SAM"/>
    <property type="match status" value="1"/>
</dbReference>
<proteinExistence type="predicted"/>
<keyword evidence="8" id="KW-1185">Reference proteome</keyword>
<dbReference type="SUPFAM" id="SSF51735">
    <property type="entry name" value="NAD(P)-binding Rossmann-fold domains"/>
    <property type="match status" value="1"/>
</dbReference>
<dbReference type="SFLD" id="SFLDG01082">
    <property type="entry name" value="B12-binding_domain_containing"/>
    <property type="match status" value="1"/>
</dbReference>
<evidence type="ECO:0000259" key="6">
    <source>
        <dbReference type="PROSITE" id="PS51918"/>
    </source>
</evidence>
<dbReference type="Gene3D" id="3.40.50.720">
    <property type="entry name" value="NAD(P)-binding Rossmann-like Domain"/>
    <property type="match status" value="1"/>
</dbReference>
<keyword evidence="5" id="KW-0411">Iron-sulfur</keyword>
<dbReference type="InterPro" id="IPR023404">
    <property type="entry name" value="rSAM_horseshoe"/>
</dbReference>
<evidence type="ECO:0000256" key="1">
    <source>
        <dbReference type="ARBA" id="ARBA00001966"/>
    </source>
</evidence>
<dbReference type="Pfam" id="PF00106">
    <property type="entry name" value="adh_short"/>
    <property type="match status" value="1"/>
</dbReference>
<accession>A0ABN8SW25</accession>
<keyword evidence="4" id="KW-0408">Iron</keyword>
<dbReference type="SMART" id="SM00729">
    <property type="entry name" value="Elp3"/>
    <property type="match status" value="1"/>
</dbReference>
<sequence length="766" mass="86300">MSLEMAQLRMDHPCRQEGEKKFNELKELTDKIDPFYVFTYRINVRANGLADRGQPDLENKSLTLYLRLEALVTGLLIKMRSWAVITGAGSGIGAALAKELAQHDIHVLAIGRRLEALQETQRHAPGNIHTLAVDIATGEGQNKILDFIPESDSVKYLVQNAAVGVPSRLLDIQRDDFEYAFAVNVTAPLMLAKGFFPRLNTCQGRVIHLGTGVATTPQLGTITYGITKMAFQRLYEQLVIEFKGTHVQIADVRPGVVDTEGLWEHIRLAKQHKLPHVSYFDQVQKEGKVATAEFAAKFLKFVMVDTTSEEFSKMFRSKIPILISLDHIRPKDPPLSLGVASIISYLKQKKIEFAAHTYNIAEETQISPLARKILDTVWSRYDDPKYDLMFGGFVWNEPFLKTILQELKNYRYRGRIVMAGPQVSYVEKGQLESYYPEVDAFIRGYAEIAVAELAQGKDDVLGVHFAGASDRGLHTATTIAQLPSPFLDGTLKPQPFMRWETTRGCPYSCSFCQHRDPASWRSSNKSWTKIQHAQRDRILAEIEWFVENGVKDVAVLDPTFNTTNGYTVLDFLERLGFSGKISLQCRPERVTPAFLDQVESLSKTTGADVILEFGVQTLDPAELVHIERVKNANPHSLAKKVLEKLALVQKRKINHEISLIFGLPLQTVESFQRTIHHLQEITDGSLVAFPLMLLRGTPLYYQKEALGLVQGTDIAHPILDRIQKYIPHVVSTPSLTYSDWKQMADIAVSLQQRHPEHQPRISHAEA</sequence>
<dbReference type="InterPro" id="IPR058240">
    <property type="entry name" value="rSAM_sf"/>
</dbReference>
<evidence type="ECO:0000256" key="3">
    <source>
        <dbReference type="ARBA" id="ARBA00022723"/>
    </source>
</evidence>
<name>A0ABN8SW25_9CNID</name>
<dbReference type="InterPro" id="IPR036291">
    <property type="entry name" value="NAD(P)-bd_dom_sf"/>
</dbReference>
<dbReference type="InterPro" id="IPR006638">
    <property type="entry name" value="Elp3/MiaA/NifB-like_rSAM"/>
</dbReference>
<dbReference type="Pfam" id="PF04055">
    <property type="entry name" value="Radical_SAM"/>
    <property type="match status" value="1"/>
</dbReference>
<dbReference type="Proteomes" id="UP001159427">
    <property type="component" value="Unassembled WGS sequence"/>
</dbReference>
<dbReference type="Gene3D" id="3.80.30.20">
    <property type="entry name" value="tm_1862 like domain"/>
    <property type="match status" value="1"/>
</dbReference>
<dbReference type="InterPro" id="IPR002347">
    <property type="entry name" value="SDR_fam"/>
</dbReference>
<protein>
    <recommendedName>
        <fullName evidence="6">Radical SAM core domain-containing protein</fullName>
    </recommendedName>
</protein>
<dbReference type="Gene3D" id="3.40.50.280">
    <property type="entry name" value="Cobalamin-binding domain"/>
    <property type="match status" value="1"/>
</dbReference>
<dbReference type="InterPro" id="IPR007197">
    <property type="entry name" value="rSAM"/>
</dbReference>
<organism evidence="7 8">
    <name type="scientific">Porites evermanni</name>
    <dbReference type="NCBI Taxonomy" id="104178"/>
    <lineage>
        <taxon>Eukaryota</taxon>
        <taxon>Metazoa</taxon>
        <taxon>Cnidaria</taxon>
        <taxon>Anthozoa</taxon>
        <taxon>Hexacorallia</taxon>
        <taxon>Scleractinia</taxon>
        <taxon>Fungiina</taxon>
        <taxon>Poritidae</taxon>
        <taxon>Porites</taxon>
    </lineage>
</organism>
<dbReference type="PANTHER" id="PTHR43409:SF16">
    <property type="entry name" value="SLR0320 PROTEIN"/>
    <property type="match status" value="1"/>
</dbReference>
<evidence type="ECO:0000256" key="5">
    <source>
        <dbReference type="ARBA" id="ARBA00023014"/>
    </source>
</evidence>
<dbReference type="PRINTS" id="PR00081">
    <property type="entry name" value="GDHRDH"/>
</dbReference>
<dbReference type="CDD" id="cd01335">
    <property type="entry name" value="Radical_SAM"/>
    <property type="match status" value="1"/>
</dbReference>
<gene>
    <name evidence="7" type="ORF">PEVE_00030852</name>
</gene>
<keyword evidence="3" id="KW-0479">Metal-binding</keyword>
<comment type="cofactor">
    <cofactor evidence="1">
        <name>[4Fe-4S] cluster</name>
        <dbReference type="ChEBI" id="CHEBI:49883"/>
    </cofactor>
</comment>
<comment type="caution">
    <text evidence="7">The sequence shown here is derived from an EMBL/GenBank/DDBJ whole genome shotgun (WGS) entry which is preliminary data.</text>
</comment>
<evidence type="ECO:0000256" key="4">
    <source>
        <dbReference type="ARBA" id="ARBA00023004"/>
    </source>
</evidence>
<dbReference type="PANTHER" id="PTHR43409">
    <property type="entry name" value="ANAEROBIC MAGNESIUM-PROTOPORPHYRIN IX MONOMETHYL ESTER CYCLASE-RELATED"/>
    <property type="match status" value="1"/>
</dbReference>
<reference evidence="7 8" key="1">
    <citation type="submission" date="2022-05" db="EMBL/GenBank/DDBJ databases">
        <authorList>
            <consortium name="Genoscope - CEA"/>
            <person name="William W."/>
        </authorList>
    </citation>
    <scope>NUCLEOTIDE SEQUENCE [LARGE SCALE GENOMIC DNA]</scope>
</reference>
<keyword evidence="2" id="KW-0949">S-adenosyl-L-methionine</keyword>
<dbReference type="EMBL" id="CALNXI010004393">
    <property type="protein sequence ID" value="CAH3195717.1"/>
    <property type="molecule type" value="Genomic_DNA"/>
</dbReference>
<feature type="domain" description="Radical SAM core" evidence="6">
    <location>
        <begin position="491"/>
        <end position="729"/>
    </location>
</feature>
<evidence type="ECO:0000313" key="7">
    <source>
        <dbReference type="EMBL" id="CAH3195717.1"/>
    </source>
</evidence>
<dbReference type="PROSITE" id="PS51918">
    <property type="entry name" value="RADICAL_SAM"/>
    <property type="match status" value="1"/>
</dbReference>